<dbReference type="SMART" id="SM00028">
    <property type="entry name" value="TPR"/>
    <property type="match status" value="6"/>
</dbReference>
<dbReference type="InterPro" id="IPR052943">
    <property type="entry name" value="TMTC_O-mannosyl-trnsfr"/>
</dbReference>
<sequence length="495" mass="54292">MRKSKLLSLVLIFSVLSYTPVGLGQSVEELLKQGVDAFGQQNYTQAESIYRQIIKNNPRHAESYLWLGVTLYRQGKLDEAITNYQKAIQLDPKSANAYYNLGVALKNQGKLDEAITNYQKAIQLDPKFALGYIGLGNALRNQGKLEEAITNYQKAIQLDPKYASAYIGLGNALRNQGKLEEAITNHRIALSLPDEKATPASNHTLAHNSLGYALQQQGKLPEAIAEYQKSIALDGNFVAAQNNLKEAQRLLAQQSPQYVPAPASDLAFVPTLQQEPLRDELRATVLIIANDIPGTQGQTRGTGWVVKREGNTIWVMTNRHVIADNRGKPSPKIEIEFFSDIEENRRTRFAATVEQISNDPNLDLAVLKITGIPDDIRPLKMGTGRISRNTKIIVIGHPINADPWNSSGGEVTNYSINKVTVSAVVATGNSGGPVINETTKEVIAIMVQVAGENISTNPNIPTPPPPDQVFTTGEFGIAYPIDLVQQQLIKWGINP</sequence>
<dbReference type="PANTHER" id="PTHR44809:SF1">
    <property type="entry name" value="PROTEIN O-MANNOSYL-TRANSFERASE TMTC1"/>
    <property type="match status" value="1"/>
</dbReference>
<dbReference type="InterPro" id="IPR013105">
    <property type="entry name" value="TPR_2"/>
</dbReference>
<dbReference type="InterPro" id="IPR043504">
    <property type="entry name" value="Peptidase_S1_PA_chymotrypsin"/>
</dbReference>
<protein>
    <submittedName>
        <fullName evidence="4">Tetratricopeptide TPR_2 repeat protein</fullName>
    </submittedName>
</protein>
<feature type="repeat" description="TPR" evidence="3">
    <location>
        <begin position="95"/>
        <end position="128"/>
    </location>
</feature>
<dbReference type="Gene3D" id="1.25.40.10">
    <property type="entry name" value="Tetratricopeptide repeat domain"/>
    <property type="match status" value="3"/>
</dbReference>
<dbReference type="RefSeq" id="WP_081694418.1">
    <property type="nucleotide sequence ID" value="NZ_LR812490.1"/>
</dbReference>
<dbReference type="SMART" id="SM00671">
    <property type="entry name" value="SEL1"/>
    <property type="match status" value="3"/>
</dbReference>
<dbReference type="AlphaFoldDB" id="A0A6J7ZNJ6"/>
<feature type="repeat" description="TPR" evidence="3">
    <location>
        <begin position="61"/>
        <end position="94"/>
    </location>
</feature>
<evidence type="ECO:0000256" key="3">
    <source>
        <dbReference type="PROSITE-ProRule" id="PRU00339"/>
    </source>
</evidence>
<dbReference type="InterPro" id="IPR019734">
    <property type="entry name" value="TPR_rpt"/>
</dbReference>
<dbReference type="PROSITE" id="PS50005">
    <property type="entry name" value="TPR"/>
    <property type="match status" value="5"/>
</dbReference>
<dbReference type="PANTHER" id="PTHR44809">
    <property type="match status" value="1"/>
</dbReference>
<evidence type="ECO:0000313" key="5">
    <source>
        <dbReference type="Proteomes" id="UP000196521"/>
    </source>
</evidence>
<keyword evidence="1" id="KW-0677">Repeat</keyword>
<dbReference type="Proteomes" id="UP000196521">
    <property type="component" value="Chromosome"/>
</dbReference>
<organism evidence="4 5">
    <name type="scientific">Planktothrix rubescens CCAP 1459/22</name>
    <dbReference type="NCBI Taxonomy" id="329571"/>
    <lineage>
        <taxon>Bacteria</taxon>
        <taxon>Bacillati</taxon>
        <taxon>Cyanobacteriota</taxon>
        <taxon>Cyanophyceae</taxon>
        <taxon>Oscillatoriophycideae</taxon>
        <taxon>Oscillatoriales</taxon>
        <taxon>Microcoleaceae</taxon>
        <taxon>Planktothrix</taxon>
    </lineage>
</organism>
<evidence type="ECO:0000256" key="2">
    <source>
        <dbReference type="ARBA" id="ARBA00022803"/>
    </source>
</evidence>
<dbReference type="Pfam" id="PF13414">
    <property type="entry name" value="TPR_11"/>
    <property type="match status" value="2"/>
</dbReference>
<feature type="repeat" description="TPR" evidence="3">
    <location>
        <begin position="204"/>
        <end position="237"/>
    </location>
</feature>
<dbReference type="SUPFAM" id="SSF50494">
    <property type="entry name" value="Trypsin-like serine proteases"/>
    <property type="match status" value="1"/>
</dbReference>
<dbReference type="SUPFAM" id="SSF48452">
    <property type="entry name" value="TPR-like"/>
    <property type="match status" value="1"/>
</dbReference>
<gene>
    <name evidence="4" type="ORF">PLAN_40294</name>
</gene>
<dbReference type="PROSITE" id="PS50293">
    <property type="entry name" value="TPR_REGION"/>
    <property type="match status" value="3"/>
</dbReference>
<evidence type="ECO:0000256" key="1">
    <source>
        <dbReference type="ARBA" id="ARBA00022737"/>
    </source>
</evidence>
<dbReference type="InterPro" id="IPR006597">
    <property type="entry name" value="Sel1-like"/>
</dbReference>
<dbReference type="InterPro" id="IPR011990">
    <property type="entry name" value="TPR-like_helical_dom_sf"/>
</dbReference>
<dbReference type="Pfam" id="PF07719">
    <property type="entry name" value="TPR_2"/>
    <property type="match status" value="1"/>
</dbReference>
<reference evidence="4" key="1">
    <citation type="submission" date="2020-05" db="EMBL/GenBank/DDBJ databases">
        <authorList>
            <consortium name="Genoscope - CEA"/>
            <person name="William W."/>
        </authorList>
    </citation>
    <scope>NUCLEOTIDE SEQUENCE [LARGE SCALE GENOMIC DNA]</scope>
    <source>
        <strain evidence="4">PCC 7821</strain>
    </source>
</reference>
<name>A0A6J7ZNJ6_PLARU</name>
<dbReference type="EMBL" id="LR812490">
    <property type="protein sequence ID" value="CAC5343879.1"/>
    <property type="molecule type" value="Genomic_DNA"/>
</dbReference>
<dbReference type="Pfam" id="PF13174">
    <property type="entry name" value="TPR_6"/>
    <property type="match status" value="1"/>
</dbReference>
<accession>A0A6J7ZNJ6</accession>
<dbReference type="Gene3D" id="2.40.10.10">
    <property type="entry name" value="Trypsin-like serine proteases"/>
    <property type="match status" value="2"/>
</dbReference>
<proteinExistence type="predicted"/>
<comment type="caution">
    <text evidence="4">The sequence shown here is derived from an EMBL/GenBank/DDBJ whole genome shotgun (WGS) entry which is preliminary data.</text>
</comment>
<keyword evidence="5" id="KW-1185">Reference proteome</keyword>
<dbReference type="EMBL" id="CZCZ02000014">
    <property type="protein sequence ID" value="CAC5343879.1"/>
    <property type="molecule type" value="Genomic_DNA"/>
</dbReference>
<feature type="repeat" description="TPR" evidence="3">
    <location>
        <begin position="163"/>
        <end position="196"/>
    </location>
</feature>
<feature type="repeat" description="TPR" evidence="3">
    <location>
        <begin position="129"/>
        <end position="162"/>
    </location>
</feature>
<dbReference type="InterPro" id="IPR009003">
    <property type="entry name" value="Peptidase_S1_PA"/>
</dbReference>
<keyword evidence="2 3" id="KW-0802">TPR repeat</keyword>
<evidence type="ECO:0000313" key="4">
    <source>
        <dbReference type="EMBL" id="CAC5343879.1"/>
    </source>
</evidence>
<dbReference type="Pfam" id="PF13365">
    <property type="entry name" value="Trypsin_2"/>
    <property type="match status" value="1"/>
</dbReference>